<sequence length="198" mass="21672">MLKSCRYNIRQRVVGLLECDGIRDIKMIVNRVRTGMIKGEDMMSVLNVQETLGLALLLGVIPEDTEVIRSTDRGNPLVLNKPPTMAGLAFEQAAWRLVEQDSMKAVMVEEEPKKHGFLSFFGGNAGVGIVGCDSGGYGGCYGGGRAKETRVSLVLWWIEICSMWVARVWEAVYSDGRSNGIAGSEANLISAKLLILDF</sequence>
<dbReference type="EMBL" id="RCHU02000017">
    <property type="protein sequence ID" value="KAL3568562.1"/>
    <property type="molecule type" value="Genomic_DNA"/>
</dbReference>
<gene>
    <name evidence="1" type="ORF">D5086_031213</name>
</gene>
<accession>A0ACC4AQU5</accession>
<dbReference type="Proteomes" id="UP000309997">
    <property type="component" value="Unassembled WGS sequence"/>
</dbReference>
<proteinExistence type="predicted"/>
<reference evidence="1 2" key="1">
    <citation type="journal article" date="2024" name="Plant Biotechnol. J.">
        <title>Genome and CRISPR/Cas9 system of a widespread forest tree (Populus alba) in the world.</title>
        <authorList>
            <person name="Liu Y.J."/>
            <person name="Jiang P.F."/>
            <person name="Han X.M."/>
            <person name="Li X.Y."/>
            <person name="Wang H.M."/>
            <person name="Wang Y.J."/>
            <person name="Wang X.X."/>
            <person name="Zeng Q.Y."/>
        </authorList>
    </citation>
    <scope>NUCLEOTIDE SEQUENCE [LARGE SCALE GENOMIC DNA]</scope>
    <source>
        <strain evidence="2">cv. PAL-ZL1</strain>
    </source>
</reference>
<organism evidence="1 2">
    <name type="scientific">Populus alba</name>
    <name type="common">White poplar</name>
    <dbReference type="NCBI Taxonomy" id="43335"/>
    <lineage>
        <taxon>Eukaryota</taxon>
        <taxon>Viridiplantae</taxon>
        <taxon>Streptophyta</taxon>
        <taxon>Embryophyta</taxon>
        <taxon>Tracheophyta</taxon>
        <taxon>Spermatophyta</taxon>
        <taxon>Magnoliopsida</taxon>
        <taxon>eudicotyledons</taxon>
        <taxon>Gunneridae</taxon>
        <taxon>Pentapetalae</taxon>
        <taxon>rosids</taxon>
        <taxon>fabids</taxon>
        <taxon>Malpighiales</taxon>
        <taxon>Salicaceae</taxon>
        <taxon>Saliceae</taxon>
        <taxon>Populus</taxon>
    </lineage>
</organism>
<evidence type="ECO:0000313" key="2">
    <source>
        <dbReference type="Proteomes" id="UP000309997"/>
    </source>
</evidence>
<keyword evidence="2" id="KW-1185">Reference proteome</keyword>
<comment type="caution">
    <text evidence="1">The sequence shown here is derived from an EMBL/GenBank/DDBJ whole genome shotgun (WGS) entry which is preliminary data.</text>
</comment>
<name>A0ACC4AQU5_POPAL</name>
<evidence type="ECO:0000313" key="1">
    <source>
        <dbReference type="EMBL" id="KAL3568562.1"/>
    </source>
</evidence>
<protein>
    <submittedName>
        <fullName evidence="1">Uncharacterized protein</fullName>
    </submittedName>
</protein>